<feature type="compositionally biased region" description="Polar residues" evidence="1">
    <location>
        <begin position="160"/>
        <end position="182"/>
    </location>
</feature>
<sequence>MTGGENADGKWSEEKKDVEESVRTVDCLRGRLLAERLTSRNAKMEAEHLGNKVCCLSLCLIELENLLKIEGKSRNRAERKLKSLMKKLESNNISYDSSESGLLDRSDITSTSSLSSTDSSKSEDKICRNSQMKDFPICSQENIKFPLGFDNLKRIDSQTSIAGENHGSSPVTAKNCSSSELGSKQGHHEVEGIPCPALRVDLFPEAGDPSCQSSGKSSELESNQNYNITSTDKLSVKPSAEEEVNQEKGQDQENKQQNDEDEENHVDNSLALVQVEKLETKETIDPEVLDATVKEVLDALRHAKEQLQSSMDRKRKSLKIIKVG</sequence>
<dbReference type="PANTHER" id="PTHR33701">
    <property type="entry name" value="TRANSMEMBRANE PROTEIN"/>
    <property type="match status" value="1"/>
</dbReference>
<keyword evidence="3" id="KW-1185">Reference proteome</keyword>
<dbReference type="Proteomes" id="UP000594638">
    <property type="component" value="Unassembled WGS sequence"/>
</dbReference>
<feature type="region of interest" description="Disordered" evidence="1">
    <location>
        <begin position="94"/>
        <end position="126"/>
    </location>
</feature>
<protein>
    <submittedName>
        <fullName evidence="2">Uncharacterized protein</fullName>
    </submittedName>
</protein>
<feature type="region of interest" description="Disordered" evidence="1">
    <location>
        <begin position="160"/>
        <end position="189"/>
    </location>
</feature>
<feature type="compositionally biased region" description="Polar residues" evidence="1">
    <location>
        <begin position="210"/>
        <end position="233"/>
    </location>
</feature>
<reference evidence="2 3" key="1">
    <citation type="submission" date="2019-12" db="EMBL/GenBank/DDBJ databases">
        <authorList>
            <person name="Alioto T."/>
            <person name="Alioto T."/>
            <person name="Gomez Garrido J."/>
        </authorList>
    </citation>
    <scope>NUCLEOTIDE SEQUENCE [LARGE SCALE GENOMIC DNA]</scope>
</reference>
<gene>
    <name evidence="2" type="ORF">OLEA9_A063595</name>
</gene>
<feature type="compositionally biased region" description="Basic and acidic residues" evidence="1">
    <location>
        <begin position="245"/>
        <end position="258"/>
    </location>
</feature>
<dbReference type="AlphaFoldDB" id="A0A8S0UEX4"/>
<name>A0A8S0UEX4_OLEEU</name>
<dbReference type="EMBL" id="CACTIH010007566">
    <property type="protein sequence ID" value="CAA3015696.1"/>
    <property type="molecule type" value="Genomic_DNA"/>
</dbReference>
<dbReference type="Gramene" id="OE9A063595T1">
    <property type="protein sequence ID" value="OE9A063595C1"/>
    <property type="gene ID" value="OE9A063595"/>
</dbReference>
<comment type="caution">
    <text evidence="2">The sequence shown here is derived from an EMBL/GenBank/DDBJ whole genome shotgun (WGS) entry which is preliminary data.</text>
</comment>
<evidence type="ECO:0000256" key="1">
    <source>
        <dbReference type="SAM" id="MobiDB-lite"/>
    </source>
</evidence>
<accession>A0A8S0UEX4</accession>
<dbReference type="PANTHER" id="PTHR33701:SF2">
    <property type="entry name" value="TRANSMEMBRANE PROTEIN"/>
    <property type="match status" value="1"/>
</dbReference>
<evidence type="ECO:0000313" key="2">
    <source>
        <dbReference type="EMBL" id="CAA3015696.1"/>
    </source>
</evidence>
<feature type="region of interest" description="Disordered" evidence="1">
    <location>
        <begin position="206"/>
        <end position="271"/>
    </location>
</feature>
<organism evidence="2 3">
    <name type="scientific">Olea europaea subsp. europaea</name>
    <dbReference type="NCBI Taxonomy" id="158383"/>
    <lineage>
        <taxon>Eukaryota</taxon>
        <taxon>Viridiplantae</taxon>
        <taxon>Streptophyta</taxon>
        <taxon>Embryophyta</taxon>
        <taxon>Tracheophyta</taxon>
        <taxon>Spermatophyta</taxon>
        <taxon>Magnoliopsida</taxon>
        <taxon>eudicotyledons</taxon>
        <taxon>Gunneridae</taxon>
        <taxon>Pentapetalae</taxon>
        <taxon>asterids</taxon>
        <taxon>lamiids</taxon>
        <taxon>Lamiales</taxon>
        <taxon>Oleaceae</taxon>
        <taxon>Oleeae</taxon>
        <taxon>Olea</taxon>
    </lineage>
</organism>
<dbReference type="OrthoDB" id="1939750at2759"/>
<evidence type="ECO:0000313" key="3">
    <source>
        <dbReference type="Proteomes" id="UP000594638"/>
    </source>
</evidence>
<feature type="compositionally biased region" description="Low complexity" evidence="1">
    <location>
        <begin position="108"/>
        <end position="119"/>
    </location>
</feature>
<proteinExistence type="predicted"/>